<dbReference type="PANTHER" id="PTHR11953:SF1">
    <property type="entry name" value="EXOSOME COMPLEX COMPONENT RRP46"/>
    <property type="match status" value="1"/>
</dbReference>
<dbReference type="InterPro" id="IPR050080">
    <property type="entry name" value="RNase_PH"/>
</dbReference>
<evidence type="ECO:0000256" key="4">
    <source>
        <dbReference type="ARBA" id="ARBA00023242"/>
    </source>
</evidence>
<dbReference type="Proteomes" id="UP001498398">
    <property type="component" value="Unassembled WGS sequence"/>
</dbReference>
<dbReference type="EMBL" id="JBANRG010000072">
    <property type="protein sequence ID" value="KAK7439526.1"/>
    <property type="molecule type" value="Genomic_DNA"/>
</dbReference>
<evidence type="ECO:0000256" key="2">
    <source>
        <dbReference type="ARBA" id="ARBA00022552"/>
    </source>
</evidence>
<dbReference type="PANTHER" id="PTHR11953">
    <property type="entry name" value="EXOSOME COMPLEX COMPONENT"/>
    <property type="match status" value="1"/>
</dbReference>
<proteinExistence type="predicted"/>
<sequence>MSATTLYSPPNLSFDNLSRVDASARFGFSSPSSFTASFPSVLVSLSGPIAPTLSQEKPNKSTLEVHVRPLSNVPGTQEKFFANILGSILECAIIGSANPRTVLQFVVQVLVPQAKYTGFRGNWQRDKLLASMVNASTLALLNASSIPMRGMLCAVSVGKSREGSFVVDMDDAQSETASAFGCFSFLFSGTTGSACVWTNWRSIEDGIDESELDVVKVLALEGARDVWMKMKELVGKREGLGLPEEEKNQMDVKEEKGVIDDDKMEI</sequence>
<dbReference type="SUPFAM" id="SSF55666">
    <property type="entry name" value="Ribonuclease PH domain 2-like"/>
    <property type="match status" value="1"/>
</dbReference>
<dbReference type="SUPFAM" id="SSF54211">
    <property type="entry name" value="Ribosomal protein S5 domain 2-like"/>
    <property type="match status" value="1"/>
</dbReference>
<keyword evidence="4" id="KW-0539">Nucleus</keyword>
<comment type="caution">
    <text evidence="6">The sequence shown here is derived from an EMBL/GenBank/DDBJ whole genome shotgun (WGS) entry which is preliminary data.</text>
</comment>
<dbReference type="InterPro" id="IPR036345">
    <property type="entry name" value="ExoRNase_PH_dom2_sf"/>
</dbReference>
<keyword evidence="3" id="KW-0271">Exosome</keyword>
<keyword evidence="2" id="KW-0698">rRNA processing</keyword>
<organism evidence="6 7">
    <name type="scientific">Marasmiellus scandens</name>
    <dbReference type="NCBI Taxonomy" id="2682957"/>
    <lineage>
        <taxon>Eukaryota</taxon>
        <taxon>Fungi</taxon>
        <taxon>Dikarya</taxon>
        <taxon>Basidiomycota</taxon>
        <taxon>Agaricomycotina</taxon>
        <taxon>Agaricomycetes</taxon>
        <taxon>Agaricomycetidae</taxon>
        <taxon>Agaricales</taxon>
        <taxon>Marasmiineae</taxon>
        <taxon>Omphalotaceae</taxon>
        <taxon>Marasmiellus</taxon>
    </lineage>
</organism>
<evidence type="ECO:0000256" key="1">
    <source>
        <dbReference type="ARBA" id="ARBA00004123"/>
    </source>
</evidence>
<accession>A0ABR1IW79</accession>
<comment type="subcellular location">
    <subcellularLocation>
        <location evidence="1">Nucleus</location>
    </subcellularLocation>
</comment>
<evidence type="ECO:0000313" key="7">
    <source>
        <dbReference type="Proteomes" id="UP001498398"/>
    </source>
</evidence>
<dbReference type="InterPro" id="IPR020568">
    <property type="entry name" value="Ribosomal_Su5_D2-typ_SF"/>
</dbReference>
<dbReference type="InterPro" id="IPR027408">
    <property type="entry name" value="PNPase/RNase_PH_dom_sf"/>
</dbReference>
<feature type="region of interest" description="Disordered" evidence="5">
    <location>
        <begin position="242"/>
        <end position="266"/>
    </location>
</feature>
<evidence type="ECO:0000256" key="3">
    <source>
        <dbReference type="ARBA" id="ARBA00022835"/>
    </source>
</evidence>
<dbReference type="Gene3D" id="3.30.230.70">
    <property type="entry name" value="GHMP Kinase, N-terminal domain"/>
    <property type="match status" value="1"/>
</dbReference>
<evidence type="ECO:0000256" key="5">
    <source>
        <dbReference type="SAM" id="MobiDB-lite"/>
    </source>
</evidence>
<protein>
    <submittedName>
        <fullName evidence="6">Uncharacterized protein</fullName>
    </submittedName>
</protein>
<gene>
    <name evidence="6" type="ORF">VKT23_017455</name>
</gene>
<evidence type="ECO:0000313" key="6">
    <source>
        <dbReference type="EMBL" id="KAK7439526.1"/>
    </source>
</evidence>
<reference evidence="6 7" key="1">
    <citation type="submission" date="2024-01" db="EMBL/GenBank/DDBJ databases">
        <title>A draft genome for the cacao thread blight pathogen Marasmiellus scandens.</title>
        <authorList>
            <person name="Baruah I.K."/>
            <person name="Leung J."/>
            <person name="Bukari Y."/>
            <person name="Amoako-Attah I."/>
            <person name="Meinhardt L.W."/>
            <person name="Bailey B.A."/>
            <person name="Cohen S.P."/>
        </authorList>
    </citation>
    <scope>NUCLEOTIDE SEQUENCE [LARGE SCALE GENOMIC DNA]</scope>
    <source>
        <strain evidence="6 7">GH-19</strain>
    </source>
</reference>
<name>A0ABR1IW79_9AGAR</name>
<keyword evidence="7" id="KW-1185">Reference proteome</keyword>